<accession>A0A2S3U6E6</accession>
<proteinExistence type="predicted"/>
<evidence type="ECO:0000313" key="1">
    <source>
        <dbReference type="EMBL" id="POD85203.1"/>
    </source>
</evidence>
<dbReference type="AlphaFoldDB" id="A0A2S3U6E6"/>
<evidence type="ECO:0000313" key="2">
    <source>
        <dbReference type="Proteomes" id="UP000236990"/>
    </source>
</evidence>
<sequence length="78" mass="9240">MKSYYIESINLWIIHFNGILDQQQKDAIINMWHKQIGATDKVVVLDKTIAPLEVISGKLTWMQRRLLKRLIRRHGLNK</sequence>
<dbReference type="EMBL" id="NKCZ01000096">
    <property type="protein sequence ID" value="POD85203.1"/>
    <property type="molecule type" value="Genomic_DNA"/>
</dbReference>
<organism evidence="1 2">
    <name type="scientific">Lactiplantibacillus plantarum subsp. plantarum</name>
    <dbReference type="NCBI Taxonomy" id="337330"/>
    <lineage>
        <taxon>Bacteria</taxon>
        <taxon>Bacillati</taxon>
        <taxon>Bacillota</taxon>
        <taxon>Bacilli</taxon>
        <taxon>Lactobacillales</taxon>
        <taxon>Lactobacillaceae</taxon>
        <taxon>Lactiplantibacillus</taxon>
    </lineage>
</organism>
<gene>
    <name evidence="1" type="ORF">S101258_01409</name>
</gene>
<reference evidence="1 2" key="1">
    <citation type="submission" date="2017-06" db="EMBL/GenBank/DDBJ databases">
        <title>Genome sequence of Lactobacillus plantarum subsp. plantarum strain SRCM101258.</title>
        <authorList>
            <person name="Cho S.H."/>
        </authorList>
    </citation>
    <scope>NUCLEOTIDE SEQUENCE [LARGE SCALE GENOMIC DNA]</scope>
    <source>
        <strain evidence="1 2">SRCM101258</strain>
    </source>
</reference>
<comment type="caution">
    <text evidence="1">The sequence shown here is derived from an EMBL/GenBank/DDBJ whole genome shotgun (WGS) entry which is preliminary data.</text>
</comment>
<protein>
    <submittedName>
        <fullName evidence="1">Uncharacterized protein</fullName>
    </submittedName>
</protein>
<dbReference type="Proteomes" id="UP000236990">
    <property type="component" value="Unassembled WGS sequence"/>
</dbReference>
<name>A0A2S3U6E6_LACPN</name>